<dbReference type="EMBL" id="JACDUS010000011">
    <property type="protein sequence ID" value="MBA2882661.1"/>
    <property type="molecule type" value="Genomic_DNA"/>
</dbReference>
<protein>
    <submittedName>
        <fullName evidence="1">Putative nucleic acid-binding protein</fullName>
    </submittedName>
</protein>
<comment type="caution">
    <text evidence="1">The sequence shown here is derived from an EMBL/GenBank/DDBJ whole genome shotgun (WGS) entry which is preliminary data.</text>
</comment>
<evidence type="ECO:0000313" key="2">
    <source>
        <dbReference type="Proteomes" id="UP000525298"/>
    </source>
</evidence>
<accession>A0A7W0CBG4</accession>
<dbReference type="AlphaFoldDB" id="A0A7W0CBG4"/>
<dbReference type="Proteomes" id="UP000525298">
    <property type="component" value="Unassembled WGS sequence"/>
</dbReference>
<gene>
    <name evidence="1" type="ORF">HNR65_003015</name>
</gene>
<evidence type="ECO:0000313" key="1">
    <source>
        <dbReference type="EMBL" id="MBA2882661.1"/>
    </source>
</evidence>
<organism evidence="1 2">
    <name type="scientific">Desulfosalsimonas propionicica</name>
    <dbReference type="NCBI Taxonomy" id="332175"/>
    <lineage>
        <taxon>Bacteria</taxon>
        <taxon>Pseudomonadati</taxon>
        <taxon>Thermodesulfobacteriota</taxon>
        <taxon>Desulfobacteria</taxon>
        <taxon>Desulfobacterales</taxon>
        <taxon>Desulfosalsimonadaceae</taxon>
        <taxon>Desulfosalsimonas</taxon>
    </lineage>
</organism>
<keyword evidence="2" id="KW-1185">Reference proteome</keyword>
<proteinExistence type="predicted"/>
<sequence>MKHLLDSNIIIYHLNGEKIASDFLSDNISKCAIS</sequence>
<name>A0A7W0CBG4_9BACT</name>
<reference evidence="1 2" key="1">
    <citation type="submission" date="2020-07" db="EMBL/GenBank/DDBJ databases">
        <title>Genomic Encyclopedia of Type Strains, Phase IV (KMG-IV): sequencing the most valuable type-strain genomes for metagenomic binning, comparative biology and taxonomic classification.</title>
        <authorList>
            <person name="Goeker M."/>
        </authorList>
    </citation>
    <scope>NUCLEOTIDE SEQUENCE [LARGE SCALE GENOMIC DNA]</scope>
    <source>
        <strain evidence="1 2">DSM 17721</strain>
    </source>
</reference>